<proteinExistence type="predicted"/>
<dbReference type="SUPFAM" id="SSF53335">
    <property type="entry name" value="S-adenosyl-L-methionine-dependent methyltransferases"/>
    <property type="match status" value="1"/>
</dbReference>
<dbReference type="NCBIfam" id="TIGR02469">
    <property type="entry name" value="CbiT"/>
    <property type="match status" value="1"/>
</dbReference>
<gene>
    <name evidence="7" type="primary">cbiE</name>
    <name evidence="7" type="ORF">KHY36_08135</name>
</gene>
<comment type="pathway">
    <text evidence="1">Cofactor biosynthesis; adenosylcobalamin biosynthesis.</text>
</comment>
<dbReference type="InterPro" id="IPR035996">
    <property type="entry name" value="4pyrrol_Methylase_sf"/>
</dbReference>
<accession>A0A943HJA7</accession>
<dbReference type="GO" id="GO:0009236">
    <property type="term" value="P:cobalamin biosynthetic process"/>
    <property type="evidence" value="ECO:0007669"/>
    <property type="project" value="UniProtKB-KW"/>
</dbReference>
<dbReference type="InterPro" id="IPR006365">
    <property type="entry name" value="Cbl_synth_CobL"/>
</dbReference>
<dbReference type="InterPro" id="IPR029063">
    <property type="entry name" value="SAM-dependent_MTases_sf"/>
</dbReference>
<dbReference type="GO" id="GO:0008276">
    <property type="term" value="F:protein methyltransferase activity"/>
    <property type="evidence" value="ECO:0007669"/>
    <property type="project" value="InterPro"/>
</dbReference>
<protein>
    <submittedName>
        <fullName evidence="7">Precorrin-6y C5,15-methyltransferase (Decarboxylating) subunit CbiE</fullName>
    </submittedName>
</protein>
<dbReference type="EMBL" id="JAGZGG010000017">
    <property type="protein sequence ID" value="MBS5332481.1"/>
    <property type="molecule type" value="Genomic_DNA"/>
</dbReference>
<evidence type="ECO:0000259" key="6">
    <source>
        <dbReference type="Pfam" id="PF00590"/>
    </source>
</evidence>
<evidence type="ECO:0000313" key="8">
    <source>
        <dbReference type="Proteomes" id="UP000759273"/>
    </source>
</evidence>
<dbReference type="InterPro" id="IPR014008">
    <property type="entry name" value="Cbl_synth_MTase_CbiT"/>
</dbReference>
<evidence type="ECO:0000313" key="7">
    <source>
        <dbReference type="EMBL" id="MBS5332481.1"/>
    </source>
</evidence>
<dbReference type="Gene3D" id="3.40.50.150">
    <property type="entry name" value="Vaccinia Virus protein VP39"/>
    <property type="match status" value="1"/>
</dbReference>
<keyword evidence="4" id="KW-0808">Transferase</keyword>
<organism evidence="7 8">
    <name type="scientific">Subdoligranulum variabile</name>
    <dbReference type="NCBI Taxonomy" id="214851"/>
    <lineage>
        <taxon>Bacteria</taxon>
        <taxon>Bacillati</taxon>
        <taxon>Bacillota</taxon>
        <taxon>Clostridia</taxon>
        <taxon>Eubacteriales</taxon>
        <taxon>Oscillospiraceae</taxon>
        <taxon>Subdoligranulum</taxon>
    </lineage>
</organism>
<dbReference type="PANTHER" id="PTHR43182">
    <property type="entry name" value="COBALT-PRECORRIN-6B C(15)-METHYLTRANSFERASE (DECARBOXYLATING)"/>
    <property type="match status" value="1"/>
</dbReference>
<evidence type="ECO:0000256" key="2">
    <source>
        <dbReference type="ARBA" id="ARBA00022573"/>
    </source>
</evidence>
<dbReference type="SUPFAM" id="SSF53790">
    <property type="entry name" value="Tetrapyrrole methylase"/>
    <property type="match status" value="1"/>
</dbReference>
<reference evidence="7" key="1">
    <citation type="submission" date="2021-02" db="EMBL/GenBank/DDBJ databases">
        <title>Infant gut strain persistence is associated with maternal origin, phylogeny, and functional potential including surface adhesion and iron acquisition.</title>
        <authorList>
            <person name="Lou Y.C."/>
        </authorList>
    </citation>
    <scope>NUCLEOTIDE SEQUENCE</scope>
    <source>
        <strain evidence="7">L3_101_000M1_dasL3_101_000M1_concoct_87</strain>
    </source>
</reference>
<evidence type="ECO:0000256" key="1">
    <source>
        <dbReference type="ARBA" id="ARBA00004953"/>
    </source>
</evidence>
<dbReference type="AlphaFoldDB" id="A0A943HJA7"/>
<evidence type="ECO:0000256" key="3">
    <source>
        <dbReference type="ARBA" id="ARBA00022603"/>
    </source>
</evidence>
<dbReference type="Pfam" id="PF00590">
    <property type="entry name" value="TP_methylase"/>
    <property type="match status" value="1"/>
</dbReference>
<comment type="caution">
    <text evidence="7">The sequence shown here is derived from an EMBL/GenBank/DDBJ whole genome shotgun (WGS) entry which is preliminary data.</text>
</comment>
<dbReference type="PIRSF" id="PIRSF036428">
    <property type="entry name" value="CobL"/>
    <property type="match status" value="1"/>
</dbReference>
<keyword evidence="5" id="KW-0949">S-adenosyl-L-methionine</keyword>
<dbReference type="PANTHER" id="PTHR43182:SF1">
    <property type="entry name" value="COBALT-PRECORRIN-7 C(5)-METHYLTRANSFERASE"/>
    <property type="match status" value="1"/>
</dbReference>
<evidence type="ECO:0000256" key="4">
    <source>
        <dbReference type="ARBA" id="ARBA00022679"/>
    </source>
</evidence>
<dbReference type="CDD" id="cd11644">
    <property type="entry name" value="Precorrin-6Y-MT"/>
    <property type="match status" value="1"/>
</dbReference>
<evidence type="ECO:0000256" key="5">
    <source>
        <dbReference type="ARBA" id="ARBA00022691"/>
    </source>
</evidence>
<dbReference type="InterPro" id="IPR050714">
    <property type="entry name" value="Cobalamin_biosynth_MTase"/>
</dbReference>
<dbReference type="GO" id="GO:0032259">
    <property type="term" value="P:methylation"/>
    <property type="evidence" value="ECO:0007669"/>
    <property type="project" value="UniProtKB-KW"/>
</dbReference>
<dbReference type="NCBIfam" id="TIGR02467">
    <property type="entry name" value="CbiE"/>
    <property type="match status" value="1"/>
</dbReference>
<dbReference type="Proteomes" id="UP000759273">
    <property type="component" value="Unassembled WGS sequence"/>
</dbReference>
<keyword evidence="3" id="KW-0489">Methyltransferase</keyword>
<sequence>MRITLVGMGSGAPGGLTVRGLAVLQGAGLIIGARRLLQNLPDGCTDNRTALYKTDEICALLQEADCEQTAVVFSGDTGFYSGAGALCRALDAAGTPYTVEPGVSSVQLLAAALGRPWQDWQLVSAHGCACDPVAACQKGVPTFFLTGGSETPATLCARLAAAGYGEVIATVGENLGSDAQRLVTDTVAALAQQQFAPLSVLLAERCPAPPRRTPGLPDEVFLRGKTPMTKQEVRAAVLAKLAVRPNDTLWDVGAGTGSVSVEMALAAPEGRVYAAECDADACELICQNRAKFAVQNLHLTQGLAPEALADWPAPDAVFIGGSKGNLRAIVDAALAANPAARLCISAIALETLQQAVAALTAHGLTAQVTQIAVSRSRAAGSLHLLMANNPVFLIARE</sequence>
<dbReference type="InterPro" id="IPR012818">
    <property type="entry name" value="CbiE"/>
</dbReference>
<feature type="domain" description="Tetrapyrrole methylase" evidence="6">
    <location>
        <begin position="2"/>
        <end position="190"/>
    </location>
</feature>
<dbReference type="InterPro" id="IPR014777">
    <property type="entry name" value="4pyrrole_Mease_sub1"/>
</dbReference>
<keyword evidence="2" id="KW-0169">Cobalamin biosynthesis</keyword>
<dbReference type="Gene3D" id="3.40.1010.10">
    <property type="entry name" value="Cobalt-precorrin-4 Transmethylase, Domain 1"/>
    <property type="match status" value="1"/>
</dbReference>
<dbReference type="InterPro" id="IPR000878">
    <property type="entry name" value="4pyrrol_Mease"/>
</dbReference>
<name>A0A943HJA7_9FIRM</name>